<evidence type="ECO:0000313" key="2">
    <source>
        <dbReference type="Proteomes" id="UP000302218"/>
    </source>
</evidence>
<dbReference type="Pfam" id="PF05974">
    <property type="entry name" value="DUF892"/>
    <property type="match status" value="1"/>
</dbReference>
<dbReference type="EMBL" id="CP040330">
    <property type="protein sequence ID" value="QCS40955.1"/>
    <property type="molecule type" value="Genomic_DNA"/>
</dbReference>
<dbReference type="AlphaFoldDB" id="A0A4V1FXF4"/>
<dbReference type="OrthoDB" id="346437at2157"/>
<dbReference type="InterPro" id="IPR010287">
    <property type="entry name" value="DUF892_YciF-like"/>
</dbReference>
<dbReference type="Proteomes" id="UP000302218">
    <property type="component" value="Chromosome"/>
</dbReference>
<evidence type="ECO:0000313" key="1">
    <source>
        <dbReference type="EMBL" id="QCS40955.1"/>
    </source>
</evidence>
<gene>
    <name evidence="1" type="ORF">FEJ81_00815</name>
</gene>
<reference evidence="2" key="1">
    <citation type="submission" date="2019-05" db="EMBL/GenBank/DDBJ databases">
        <title>Genome sequence and methylation pattern of the halophilic Archaeon Natrinema versiforme BOL5-4.</title>
        <authorList>
            <person name="DasSarma P."/>
            <person name="Anton B.P."/>
            <person name="DasSarma S.L."/>
            <person name="Martinez F.L."/>
            <person name="Guzman D."/>
            <person name="Roberts R.J."/>
            <person name="DasSarma S."/>
        </authorList>
    </citation>
    <scope>NUCLEOTIDE SEQUENCE [LARGE SCALE GENOMIC DNA]</scope>
    <source>
        <strain evidence="2">BOL5-4</strain>
    </source>
</reference>
<sequence>MSTTATTPRDALATELERLYYIERELCDELETLAGDVSIDAVADTRATECRERLWEAVDEHCYETQRHCERIERAFDALGEEPDTRRAPEFDGLIADKEAFNNVVLNDALRPLYYLETALKLEALECTAYETAMALASAIEGEDADAVVDALRPNYDDERAMRADLESLSDGDALETLLAASPVDDASRGSLDRR</sequence>
<accession>A0A4V1FXF4</accession>
<dbReference type="InterPro" id="IPR009078">
    <property type="entry name" value="Ferritin-like_SF"/>
</dbReference>
<name>A0A4V1FXF4_9EURY</name>
<protein>
    <submittedName>
        <fullName evidence="1">DUF892 family protein</fullName>
    </submittedName>
</protein>
<dbReference type="SUPFAM" id="SSF47240">
    <property type="entry name" value="Ferritin-like"/>
    <property type="match status" value="1"/>
</dbReference>
<dbReference type="KEGG" id="nvr:FEJ81_00815"/>
<dbReference type="RefSeq" id="WP_138243479.1">
    <property type="nucleotide sequence ID" value="NZ_CP040330.1"/>
</dbReference>
<proteinExistence type="predicted"/>
<dbReference type="GeneID" id="40263768"/>
<dbReference type="Gene3D" id="1.20.1260.10">
    <property type="match status" value="1"/>
</dbReference>
<dbReference type="InterPro" id="IPR012347">
    <property type="entry name" value="Ferritin-like"/>
</dbReference>
<organism evidence="1 2">
    <name type="scientific">Natrinema versiforme</name>
    <dbReference type="NCBI Taxonomy" id="88724"/>
    <lineage>
        <taxon>Archaea</taxon>
        <taxon>Methanobacteriati</taxon>
        <taxon>Methanobacteriota</taxon>
        <taxon>Stenosarchaea group</taxon>
        <taxon>Halobacteria</taxon>
        <taxon>Halobacteriales</taxon>
        <taxon>Natrialbaceae</taxon>
        <taxon>Natrinema</taxon>
    </lineage>
</organism>